<dbReference type="SMART" id="SM00014">
    <property type="entry name" value="acidPPc"/>
    <property type="match status" value="1"/>
</dbReference>
<accession>A0ABV0J8V7</accession>
<protein>
    <submittedName>
        <fullName evidence="3">Phosphatase PAP2 family protein</fullName>
    </submittedName>
</protein>
<dbReference type="Pfam" id="PF01569">
    <property type="entry name" value="PAP2"/>
    <property type="match status" value="1"/>
</dbReference>
<dbReference type="Proteomes" id="UP001464891">
    <property type="component" value="Unassembled WGS sequence"/>
</dbReference>
<evidence type="ECO:0000259" key="2">
    <source>
        <dbReference type="SMART" id="SM00014"/>
    </source>
</evidence>
<dbReference type="PANTHER" id="PTHR14969">
    <property type="entry name" value="SPHINGOSINE-1-PHOSPHATE PHOSPHOHYDROLASE"/>
    <property type="match status" value="1"/>
</dbReference>
<feature type="transmembrane region" description="Helical" evidence="1">
    <location>
        <begin position="205"/>
        <end position="226"/>
    </location>
</feature>
<keyword evidence="1" id="KW-0472">Membrane</keyword>
<evidence type="ECO:0000313" key="3">
    <source>
        <dbReference type="EMBL" id="MEP0818219.1"/>
    </source>
</evidence>
<organism evidence="3 4">
    <name type="scientific">Trichocoleus desertorum GB2-A4</name>
    <dbReference type="NCBI Taxonomy" id="2933944"/>
    <lineage>
        <taxon>Bacteria</taxon>
        <taxon>Bacillati</taxon>
        <taxon>Cyanobacteriota</taxon>
        <taxon>Cyanophyceae</taxon>
        <taxon>Leptolyngbyales</taxon>
        <taxon>Trichocoleusaceae</taxon>
        <taxon>Trichocoleus</taxon>
    </lineage>
</organism>
<reference evidence="3 4" key="1">
    <citation type="submission" date="2022-04" db="EMBL/GenBank/DDBJ databases">
        <title>Positive selection, recombination, and allopatry shape intraspecific diversity of widespread and dominant cyanobacteria.</title>
        <authorList>
            <person name="Wei J."/>
            <person name="Shu W."/>
            <person name="Hu C."/>
        </authorList>
    </citation>
    <scope>NUCLEOTIDE SEQUENCE [LARGE SCALE GENOMIC DNA]</scope>
    <source>
        <strain evidence="3 4">GB2-A4</strain>
    </source>
</reference>
<gene>
    <name evidence="3" type="ORF">NC998_14055</name>
</gene>
<sequence length="246" mass="27083">MQDLSAQIIRAWRDRVGPKLLPLLSTVRLGGLVLAGLALWGFAEIADEVLEKETQAFDTTILLSLRELHNPLLDRLMIAITFLGEPTELTIMSLALGAWLLWRGQRSEATTLAIAAAGAAGLNVLLKDVFARARPALWARIVDVKYYSFPSGHAMLSVVVYGLLGYLLATHFKRWRVGILISTAVLVAAIGFSRLYLGVHWPTDVLAGYAAGLVWLLTCILSIEIWRHRGTIRTQEAARPKSTSTK</sequence>
<keyword evidence="4" id="KW-1185">Reference proteome</keyword>
<dbReference type="SUPFAM" id="SSF48317">
    <property type="entry name" value="Acid phosphatase/Vanadium-dependent haloperoxidase"/>
    <property type="match status" value="1"/>
</dbReference>
<dbReference type="Gene3D" id="1.20.144.10">
    <property type="entry name" value="Phosphatidic acid phosphatase type 2/haloperoxidase"/>
    <property type="match status" value="2"/>
</dbReference>
<dbReference type="InterPro" id="IPR000326">
    <property type="entry name" value="PAP2/HPO"/>
</dbReference>
<feature type="transmembrane region" description="Helical" evidence="1">
    <location>
        <begin position="109"/>
        <end position="126"/>
    </location>
</feature>
<evidence type="ECO:0000256" key="1">
    <source>
        <dbReference type="SAM" id="Phobius"/>
    </source>
</evidence>
<dbReference type="RefSeq" id="WP_190441576.1">
    <property type="nucleotide sequence ID" value="NZ_JAMPKM010000008.1"/>
</dbReference>
<dbReference type="CDD" id="cd03392">
    <property type="entry name" value="PAP2_like_2"/>
    <property type="match status" value="1"/>
</dbReference>
<keyword evidence="1" id="KW-0812">Transmembrane</keyword>
<dbReference type="EMBL" id="JAMPKM010000008">
    <property type="protein sequence ID" value="MEP0818219.1"/>
    <property type="molecule type" value="Genomic_DNA"/>
</dbReference>
<dbReference type="InterPro" id="IPR036938">
    <property type="entry name" value="PAP2/HPO_sf"/>
</dbReference>
<comment type="caution">
    <text evidence="3">The sequence shown here is derived from an EMBL/GenBank/DDBJ whole genome shotgun (WGS) entry which is preliminary data.</text>
</comment>
<feature type="transmembrane region" description="Helical" evidence="1">
    <location>
        <begin position="179"/>
        <end position="199"/>
    </location>
</feature>
<feature type="transmembrane region" description="Helical" evidence="1">
    <location>
        <begin position="146"/>
        <end position="167"/>
    </location>
</feature>
<feature type="transmembrane region" description="Helical" evidence="1">
    <location>
        <begin position="20"/>
        <end position="43"/>
    </location>
</feature>
<dbReference type="PANTHER" id="PTHR14969:SF13">
    <property type="entry name" value="AT30094P"/>
    <property type="match status" value="1"/>
</dbReference>
<feature type="transmembrane region" description="Helical" evidence="1">
    <location>
        <begin position="76"/>
        <end position="102"/>
    </location>
</feature>
<name>A0ABV0J8V7_9CYAN</name>
<feature type="domain" description="Phosphatidic acid phosphatase type 2/haloperoxidase" evidence="2">
    <location>
        <begin position="112"/>
        <end position="220"/>
    </location>
</feature>
<proteinExistence type="predicted"/>
<evidence type="ECO:0000313" key="4">
    <source>
        <dbReference type="Proteomes" id="UP001464891"/>
    </source>
</evidence>
<keyword evidence="1" id="KW-1133">Transmembrane helix</keyword>